<reference evidence="1 2" key="1">
    <citation type="journal article" date="2018" name="Front. Plant Sci.">
        <title>Red Clover (Trifolium pratense) and Zigzag Clover (T. medium) - A Picture of Genomic Similarities and Differences.</title>
        <authorList>
            <person name="Dluhosova J."/>
            <person name="Istvanek J."/>
            <person name="Nedelnik J."/>
            <person name="Repkova J."/>
        </authorList>
    </citation>
    <scope>NUCLEOTIDE SEQUENCE [LARGE SCALE GENOMIC DNA]</scope>
    <source>
        <strain evidence="2">cv. 10/8</strain>
        <tissue evidence="1">Leaf</tissue>
    </source>
</reference>
<dbReference type="Proteomes" id="UP000265520">
    <property type="component" value="Unassembled WGS sequence"/>
</dbReference>
<dbReference type="EMBL" id="LXQA010788001">
    <property type="protein sequence ID" value="MCI71028.1"/>
    <property type="molecule type" value="Genomic_DNA"/>
</dbReference>
<proteinExistence type="predicted"/>
<organism evidence="1 2">
    <name type="scientific">Trifolium medium</name>
    <dbReference type="NCBI Taxonomy" id="97028"/>
    <lineage>
        <taxon>Eukaryota</taxon>
        <taxon>Viridiplantae</taxon>
        <taxon>Streptophyta</taxon>
        <taxon>Embryophyta</taxon>
        <taxon>Tracheophyta</taxon>
        <taxon>Spermatophyta</taxon>
        <taxon>Magnoliopsida</taxon>
        <taxon>eudicotyledons</taxon>
        <taxon>Gunneridae</taxon>
        <taxon>Pentapetalae</taxon>
        <taxon>rosids</taxon>
        <taxon>fabids</taxon>
        <taxon>Fabales</taxon>
        <taxon>Fabaceae</taxon>
        <taxon>Papilionoideae</taxon>
        <taxon>50 kb inversion clade</taxon>
        <taxon>NPAAA clade</taxon>
        <taxon>Hologalegina</taxon>
        <taxon>IRL clade</taxon>
        <taxon>Trifolieae</taxon>
        <taxon>Trifolium</taxon>
    </lineage>
</organism>
<name>A0A392UDA4_9FABA</name>
<protein>
    <submittedName>
        <fullName evidence="1">Uncharacterized protein</fullName>
    </submittedName>
</protein>
<sequence length="59" mass="6525">ELHGLRWRFDCEKNGKSCKIYCCLGRKAPAAGRKAQPAAVVLLFAVCFLRNAQAGLRFA</sequence>
<keyword evidence="2" id="KW-1185">Reference proteome</keyword>
<evidence type="ECO:0000313" key="2">
    <source>
        <dbReference type="Proteomes" id="UP000265520"/>
    </source>
</evidence>
<comment type="caution">
    <text evidence="1">The sequence shown here is derived from an EMBL/GenBank/DDBJ whole genome shotgun (WGS) entry which is preliminary data.</text>
</comment>
<feature type="non-terminal residue" evidence="1">
    <location>
        <position position="1"/>
    </location>
</feature>
<accession>A0A392UDA4</accession>
<evidence type="ECO:0000313" key="1">
    <source>
        <dbReference type="EMBL" id="MCI71028.1"/>
    </source>
</evidence>
<dbReference type="AlphaFoldDB" id="A0A392UDA4"/>